<dbReference type="Gene3D" id="3.10.105.10">
    <property type="entry name" value="Dipeptide-binding Protein, Domain 3"/>
    <property type="match status" value="1"/>
</dbReference>
<dbReference type="GO" id="GO:0015833">
    <property type="term" value="P:peptide transport"/>
    <property type="evidence" value="ECO:0007669"/>
    <property type="project" value="TreeGrafter"/>
</dbReference>
<name>A0A9D1RDQ6_9FIRM</name>
<dbReference type="InterPro" id="IPR000914">
    <property type="entry name" value="SBP_5_dom"/>
</dbReference>
<feature type="chain" id="PRO_5038410629" description="Solute-binding protein family 5 domain-containing protein" evidence="1">
    <location>
        <begin position="20"/>
        <end position="542"/>
    </location>
</feature>
<keyword evidence="1" id="KW-0732">Signal</keyword>
<evidence type="ECO:0000259" key="2">
    <source>
        <dbReference type="Pfam" id="PF00496"/>
    </source>
</evidence>
<dbReference type="PIRSF" id="PIRSF002741">
    <property type="entry name" value="MppA"/>
    <property type="match status" value="1"/>
</dbReference>
<dbReference type="GO" id="GO:0043190">
    <property type="term" value="C:ATP-binding cassette (ABC) transporter complex"/>
    <property type="evidence" value="ECO:0007669"/>
    <property type="project" value="InterPro"/>
</dbReference>
<reference evidence="3" key="2">
    <citation type="submission" date="2021-04" db="EMBL/GenBank/DDBJ databases">
        <authorList>
            <person name="Gilroy R."/>
        </authorList>
    </citation>
    <scope>NUCLEOTIDE SEQUENCE</scope>
    <source>
        <strain evidence="3">421</strain>
    </source>
</reference>
<dbReference type="Proteomes" id="UP000824205">
    <property type="component" value="Unassembled WGS sequence"/>
</dbReference>
<dbReference type="PANTHER" id="PTHR30290">
    <property type="entry name" value="PERIPLASMIC BINDING COMPONENT OF ABC TRANSPORTER"/>
    <property type="match status" value="1"/>
</dbReference>
<sequence length="542" mass="59038">MKKIIALLLALCTVTLCFAGCSDSEEKLDMIYPFSGNVNSFDPQVASTQDEFLIAENCFEGLVRCDDEGNITPGCAESWSVSSDGTVYTFNLYQGLKWHIYNSVAEKMGEDYSPEITADDFVFALQRAASDLTQSPLYSTISSIANAPEIHSGAADESTLGVTASGKYTLTITLSSANEGFLETMSTAVAMPCNREFFESTNGRYGLDLAYTLFNGQFYITNILDTSYILRANSDYAGPVKPAVTDLTLSIVDESTDLSEDLLSGYYDAAYIRGYESSEISENSGVTLTPYSNITWALVINGSDGLFAVKDARRALYLSVAGINYEEFPYLQRATGYVPPTCTADGVQYNTSVDAVAEQPSTRDAAELWRTVIADQEIYTAEITLLVPDYMENAARELAQGIQAGIGAVSSVDETNVDFSMVIETLPESEMRSRVAASDYDIALYPYEASSTSPVAFLQNFENVSYVSYDSADFSEALDRAASADASELAEACRECEAELYQNYSFLPVFYESCYYAQAKGVSGVQFHPGSGRVSFVNATRA</sequence>
<organism evidence="3 4">
    <name type="scientific">Candidatus Eubacterium faecipullorum</name>
    <dbReference type="NCBI Taxonomy" id="2838571"/>
    <lineage>
        <taxon>Bacteria</taxon>
        <taxon>Bacillati</taxon>
        <taxon>Bacillota</taxon>
        <taxon>Clostridia</taxon>
        <taxon>Eubacteriales</taxon>
        <taxon>Eubacteriaceae</taxon>
        <taxon>Eubacterium</taxon>
    </lineage>
</organism>
<dbReference type="InterPro" id="IPR030678">
    <property type="entry name" value="Peptide/Ni-bd"/>
</dbReference>
<dbReference type="Pfam" id="PF00496">
    <property type="entry name" value="SBP_bac_5"/>
    <property type="match status" value="1"/>
</dbReference>
<proteinExistence type="predicted"/>
<gene>
    <name evidence="3" type="ORF">IAA48_01570</name>
</gene>
<dbReference type="PANTHER" id="PTHR30290:SF83">
    <property type="entry name" value="ABC TRANSPORTER SUBSTRATE-BINDING PROTEIN"/>
    <property type="match status" value="1"/>
</dbReference>
<dbReference type="SUPFAM" id="SSF53850">
    <property type="entry name" value="Periplasmic binding protein-like II"/>
    <property type="match status" value="1"/>
</dbReference>
<dbReference type="Gene3D" id="3.90.76.10">
    <property type="entry name" value="Dipeptide-binding Protein, Domain 1"/>
    <property type="match status" value="1"/>
</dbReference>
<dbReference type="InterPro" id="IPR039424">
    <property type="entry name" value="SBP_5"/>
</dbReference>
<protein>
    <recommendedName>
        <fullName evidence="2">Solute-binding protein family 5 domain-containing protein</fullName>
    </recommendedName>
</protein>
<evidence type="ECO:0000313" key="3">
    <source>
        <dbReference type="EMBL" id="HIW85163.1"/>
    </source>
</evidence>
<evidence type="ECO:0000256" key="1">
    <source>
        <dbReference type="SAM" id="SignalP"/>
    </source>
</evidence>
<dbReference type="GO" id="GO:1904680">
    <property type="term" value="F:peptide transmembrane transporter activity"/>
    <property type="evidence" value="ECO:0007669"/>
    <property type="project" value="TreeGrafter"/>
</dbReference>
<feature type="domain" description="Solute-binding protein family 5" evidence="2">
    <location>
        <begin position="71"/>
        <end position="462"/>
    </location>
</feature>
<feature type="signal peptide" evidence="1">
    <location>
        <begin position="1"/>
        <end position="19"/>
    </location>
</feature>
<evidence type="ECO:0000313" key="4">
    <source>
        <dbReference type="Proteomes" id="UP000824205"/>
    </source>
</evidence>
<reference evidence="3" key="1">
    <citation type="journal article" date="2021" name="PeerJ">
        <title>Extensive microbial diversity within the chicken gut microbiome revealed by metagenomics and culture.</title>
        <authorList>
            <person name="Gilroy R."/>
            <person name="Ravi A."/>
            <person name="Getino M."/>
            <person name="Pursley I."/>
            <person name="Horton D.L."/>
            <person name="Alikhan N.F."/>
            <person name="Baker D."/>
            <person name="Gharbi K."/>
            <person name="Hall N."/>
            <person name="Watson M."/>
            <person name="Adriaenssens E.M."/>
            <person name="Foster-Nyarko E."/>
            <person name="Jarju S."/>
            <person name="Secka A."/>
            <person name="Antonio M."/>
            <person name="Oren A."/>
            <person name="Chaudhuri R.R."/>
            <person name="La Ragione R."/>
            <person name="Hildebrand F."/>
            <person name="Pallen M.J."/>
        </authorList>
    </citation>
    <scope>NUCLEOTIDE SEQUENCE</scope>
    <source>
        <strain evidence="3">421</strain>
    </source>
</reference>
<dbReference type="EMBL" id="DXGE01000007">
    <property type="protein sequence ID" value="HIW85163.1"/>
    <property type="molecule type" value="Genomic_DNA"/>
</dbReference>
<dbReference type="Gene3D" id="3.40.190.10">
    <property type="entry name" value="Periplasmic binding protein-like II"/>
    <property type="match status" value="1"/>
</dbReference>
<comment type="caution">
    <text evidence="3">The sequence shown here is derived from an EMBL/GenBank/DDBJ whole genome shotgun (WGS) entry which is preliminary data.</text>
</comment>
<dbReference type="GO" id="GO:0042597">
    <property type="term" value="C:periplasmic space"/>
    <property type="evidence" value="ECO:0007669"/>
    <property type="project" value="UniProtKB-ARBA"/>
</dbReference>
<accession>A0A9D1RDQ6</accession>
<dbReference type="AlphaFoldDB" id="A0A9D1RDQ6"/>